<dbReference type="InterPro" id="IPR036291">
    <property type="entry name" value="NAD(P)-bd_dom_sf"/>
</dbReference>
<dbReference type="AlphaFoldDB" id="A0A4R1F1Q5"/>
<gene>
    <name evidence="7" type="ORF">EV695_1788</name>
</gene>
<reference evidence="7 8" key="1">
    <citation type="submission" date="2019-03" db="EMBL/GenBank/DDBJ databases">
        <title>Genomic Encyclopedia of Type Strains, Phase IV (KMG-IV): sequencing the most valuable type-strain genomes for metagenomic binning, comparative biology and taxonomic classification.</title>
        <authorList>
            <person name="Goeker M."/>
        </authorList>
    </citation>
    <scope>NUCLEOTIDE SEQUENCE [LARGE SCALE GENOMIC DNA]</scope>
    <source>
        <strain evidence="7 8">DSM 24830</strain>
    </source>
</reference>
<dbReference type="Gene3D" id="3.40.50.720">
    <property type="entry name" value="NAD(P)-binding Rossmann-like Domain"/>
    <property type="match status" value="2"/>
</dbReference>
<dbReference type="InterPro" id="IPR029753">
    <property type="entry name" value="D-isomer_DH_CS"/>
</dbReference>
<dbReference type="PANTHER" id="PTHR43026">
    <property type="entry name" value="2-HYDROXYACID DEHYDROGENASE HOMOLOG 1-RELATED"/>
    <property type="match status" value="1"/>
</dbReference>
<feature type="domain" description="D-isomer specific 2-hydroxyacid dehydrogenase NAD-binding" evidence="6">
    <location>
        <begin position="112"/>
        <end position="299"/>
    </location>
</feature>
<sequence length="340" mass="38211">MTKKIAFFDTKPYDKKSFDEANKDFGFDITYFDAHLNAHTAPLSAEHDAVCAFVNDVIDSDVIETIANNKIQILGMRCAGYNNVDFKAAYEKLHVVRVPAYSPYAVAEHTTALILSLNRKTYKAYHRTRDGNFSINGLLGFDMHGKTAGIIGLGQIGKCLVSILKGFGMQVLAYDLYPDEAYAKEVGIEYASLEEIYKRSDIISLHCPLSKETEHMIDADAIDIMKDNVMIINTSRGKLIDTEALVRGLKAGKIGAAGLDVYEEENEYFFEDKSLDLIKDDTLARLLTFPNVLITSHQAFFTKEALHNIAQITLNNFKQFFENGDLNNEVCYDHETIKEK</sequence>
<comment type="similarity">
    <text evidence="1 4">Belongs to the D-isomer specific 2-hydroxyacid dehydrogenase family.</text>
</comment>
<dbReference type="GO" id="GO:0051287">
    <property type="term" value="F:NAD binding"/>
    <property type="evidence" value="ECO:0007669"/>
    <property type="project" value="InterPro"/>
</dbReference>
<dbReference type="PROSITE" id="PS00670">
    <property type="entry name" value="D_2_HYDROXYACID_DH_2"/>
    <property type="match status" value="1"/>
</dbReference>
<accession>A0A4R1F1Q5</accession>
<keyword evidence="8" id="KW-1185">Reference proteome</keyword>
<dbReference type="SUPFAM" id="SSF51735">
    <property type="entry name" value="NAD(P)-binding Rossmann-fold domains"/>
    <property type="match status" value="1"/>
</dbReference>
<dbReference type="SUPFAM" id="SSF52283">
    <property type="entry name" value="Formate/glycerate dehydrogenase catalytic domain-like"/>
    <property type="match status" value="1"/>
</dbReference>
<evidence type="ECO:0000259" key="5">
    <source>
        <dbReference type="Pfam" id="PF00389"/>
    </source>
</evidence>
<evidence type="ECO:0000256" key="2">
    <source>
        <dbReference type="ARBA" id="ARBA00023002"/>
    </source>
</evidence>
<evidence type="ECO:0000313" key="7">
    <source>
        <dbReference type="EMBL" id="TCJ87280.1"/>
    </source>
</evidence>
<dbReference type="InterPro" id="IPR029752">
    <property type="entry name" value="D-isomer_DH_CS1"/>
</dbReference>
<keyword evidence="3" id="KW-0520">NAD</keyword>
<evidence type="ECO:0000256" key="3">
    <source>
        <dbReference type="ARBA" id="ARBA00023027"/>
    </source>
</evidence>
<comment type="caution">
    <text evidence="7">The sequence shown here is derived from an EMBL/GenBank/DDBJ whole genome shotgun (WGS) entry which is preliminary data.</text>
</comment>
<dbReference type="InterPro" id="IPR058205">
    <property type="entry name" value="D-LDH-like"/>
</dbReference>
<dbReference type="EMBL" id="SMFQ01000003">
    <property type="protein sequence ID" value="TCJ87280.1"/>
    <property type="molecule type" value="Genomic_DNA"/>
</dbReference>
<dbReference type="Pfam" id="PF00389">
    <property type="entry name" value="2-Hacid_dh"/>
    <property type="match status" value="1"/>
</dbReference>
<keyword evidence="2 4" id="KW-0560">Oxidoreductase</keyword>
<feature type="domain" description="D-isomer specific 2-hydroxyacid dehydrogenase catalytic" evidence="5">
    <location>
        <begin position="5"/>
        <end position="330"/>
    </location>
</feature>
<evidence type="ECO:0000256" key="4">
    <source>
        <dbReference type="RuleBase" id="RU003719"/>
    </source>
</evidence>
<organism evidence="7 8">
    <name type="scientific">Cocleimonas flava</name>
    <dbReference type="NCBI Taxonomy" id="634765"/>
    <lineage>
        <taxon>Bacteria</taxon>
        <taxon>Pseudomonadati</taxon>
        <taxon>Pseudomonadota</taxon>
        <taxon>Gammaproteobacteria</taxon>
        <taxon>Thiotrichales</taxon>
        <taxon>Thiotrichaceae</taxon>
        <taxon>Cocleimonas</taxon>
    </lineage>
</organism>
<dbReference type="PANTHER" id="PTHR43026:SF1">
    <property type="entry name" value="2-HYDROXYACID DEHYDROGENASE HOMOLOG 1-RELATED"/>
    <property type="match status" value="1"/>
</dbReference>
<dbReference type="PROSITE" id="PS00065">
    <property type="entry name" value="D_2_HYDROXYACID_DH_1"/>
    <property type="match status" value="1"/>
</dbReference>
<dbReference type="FunFam" id="3.40.50.720:FF:000292">
    <property type="entry name" value="Putative D-lactate dehydrogenase"/>
    <property type="match status" value="1"/>
</dbReference>
<dbReference type="Proteomes" id="UP000294887">
    <property type="component" value="Unassembled WGS sequence"/>
</dbReference>
<evidence type="ECO:0000256" key="1">
    <source>
        <dbReference type="ARBA" id="ARBA00005854"/>
    </source>
</evidence>
<evidence type="ECO:0000259" key="6">
    <source>
        <dbReference type="Pfam" id="PF02826"/>
    </source>
</evidence>
<evidence type="ECO:0000313" key="8">
    <source>
        <dbReference type="Proteomes" id="UP000294887"/>
    </source>
</evidence>
<dbReference type="InterPro" id="IPR006140">
    <property type="entry name" value="D-isomer_DH_NAD-bd"/>
</dbReference>
<dbReference type="InterPro" id="IPR006139">
    <property type="entry name" value="D-isomer_2_OHA_DH_cat_dom"/>
</dbReference>
<name>A0A4R1F1Q5_9GAMM</name>
<dbReference type="CDD" id="cd12183">
    <property type="entry name" value="LDH_like_2"/>
    <property type="match status" value="1"/>
</dbReference>
<dbReference type="Pfam" id="PF02826">
    <property type="entry name" value="2-Hacid_dh_C"/>
    <property type="match status" value="1"/>
</dbReference>
<dbReference type="PROSITE" id="PS00671">
    <property type="entry name" value="D_2_HYDROXYACID_DH_3"/>
    <property type="match status" value="1"/>
</dbReference>
<proteinExistence type="inferred from homology"/>
<protein>
    <submittedName>
        <fullName evidence="7">D-lactate dehydrogenase</fullName>
    </submittedName>
</protein>
<dbReference type="RefSeq" id="WP_131905574.1">
    <property type="nucleotide sequence ID" value="NZ_BAAAFU010000004.1"/>
</dbReference>
<dbReference type="GO" id="GO:0008720">
    <property type="term" value="F:D-lactate dehydrogenase (NAD+) activity"/>
    <property type="evidence" value="ECO:0007669"/>
    <property type="project" value="TreeGrafter"/>
</dbReference>
<dbReference type="OrthoDB" id="9805416at2"/>